<sequence length="650" mass="72688">MAAHLGHDAAEAPRGRPPLSSNHPQRLTRSWTSNGVHYTVDSTTYTAPGFSFGAFSGTANGPYVFDPFMTSSREFATRPAPFALLGNAFGLLEDAFTMRPQHAVVGDSGLGQGARRRIPVDPPAGAHELELIYEEDNFAANRKARRKSIFTRLKDRLVDVNQIRRQHSLSSRERSSEDEHARIPSRTTSTRVPPDGPSPPAAWAAPQEQGRDTARGLPPEYIEVDYQDGTTSESEPEPEYTHNRSRPRSHQYSTVNNNMVEALENAVELERRNARACKQRLAQVSRQGDVNSNYLQRIVDELKQHEATLATATSNLNEAKARQMRGERQHLPRRTSTRTHAEMPPPPPPQMPPRRPSQERSRSRPRYSQSSYNMRDRFVPADDFAGFPDRSAHPDPIFQAFNDLHGEHAGMHFDPFHHYFGTDSVPMDDSHIRFSTMPDDAFSAASDTRRKRATFNPGGPRASFQQPRPSYRTSFAPPPRRTPAAPKPPATVLTSEEAKRLFVIYDEKWKALPASNPDIPYPARGLHAGGLVARDSLWAPNISTHVASWSEETVMQANAQAFYLGVVGLAPRYTHNSASGRVEVGFDKSRATPSQLQQLVDMLKKEKIRWHSDRLGRRNGGRAGPNEALQKDERARAVFHAVCELMESAQ</sequence>
<feature type="compositionally biased region" description="Pro residues" evidence="1">
    <location>
        <begin position="343"/>
        <end position="355"/>
    </location>
</feature>
<name>A0A6A6FJX3_9PEZI</name>
<gene>
    <name evidence="2" type="ORF">CERZMDRAFT_96567</name>
</gene>
<feature type="compositionally biased region" description="Basic and acidic residues" evidence="1">
    <location>
        <begin position="319"/>
        <end position="330"/>
    </location>
</feature>
<feature type="region of interest" description="Disordered" evidence="1">
    <location>
        <begin position="443"/>
        <end position="492"/>
    </location>
</feature>
<feature type="compositionally biased region" description="Basic and acidic residues" evidence="1">
    <location>
        <begin position="1"/>
        <end position="14"/>
    </location>
</feature>
<evidence type="ECO:0000313" key="2">
    <source>
        <dbReference type="EMBL" id="KAF2213745.1"/>
    </source>
</evidence>
<feature type="region of interest" description="Disordered" evidence="1">
    <location>
        <begin position="1"/>
        <end position="30"/>
    </location>
</feature>
<reference evidence="2" key="1">
    <citation type="journal article" date="2020" name="Stud. Mycol.">
        <title>101 Dothideomycetes genomes: a test case for predicting lifestyles and emergence of pathogens.</title>
        <authorList>
            <person name="Haridas S."/>
            <person name="Albert R."/>
            <person name="Binder M."/>
            <person name="Bloem J."/>
            <person name="Labutti K."/>
            <person name="Salamov A."/>
            <person name="Andreopoulos B."/>
            <person name="Baker S."/>
            <person name="Barry K."/>
            <person name="Bills G."/>
            <person name="Bluhm B."/>
            <person name="Cannon C."/>
            <person name="Castanera R."/>
            <person name="Culley D."/>
            <person name="Daum C."/>
            <person name="Ezra D."/>
            <person name="Gonzalez J."/>
            <person name="Henrissat B."/>
            <person name="Kuo A."/>
            <person name="Liang C."/>
            <person name="Lipzen A."/>
            <person name="Lutzoni F."/>
            <person name="Magnuson J."/>
            <person name="Mondo S."/>
            <person name="Nolan M."/>
            <person name="Ohm R."/>
            <person name="Pangilinan J."/>
            <person name="Park H.-J."/>
            <person name="Ramirez L."/>
            <person name="Alfaro M."/>
            <person name="Sun H."/>
            <person name="Tritt A."/>
            <person name="Yoshinaga Y."/>
            <person name="Zwiers L.-H."/>
            <person name="Turgeon B."/>
            <person name="Goodwin S."/>
            <person name="Spatafora J."/>
            <person name="Crous P."/>
            <person name="Grigoriev I."/>
        </authorList>
    </citation>
    <scope>NUCLEOTIDE SEQUENCE</scope>
    <source>
        <strain evidence="2">SCOH1-5</strain>
    </source>
</reference>
<evidence type="ECO:0000313" key="3">
    <source>
        <dbReference type="Proteomes" id="UP000799539"/>
    </source>
</evidence>
<feature type="compositionally biased region" description="Pro residues" evidence="1">
    <location>
        <begin position="476"/>
        <end position="489"/>
    </location>
</feature>
<keyword evidence="3" id="KW-1185">Reference proteome</keyword>
<feature type="compositionally biased region" description="Polar residues" evidence="1">
    <location>
        <begin position="463"/>
        <end position="473"/>
    </location>
</feature>
<feature type="compositionally biased region" description="Basic and acidic residues" evidence="1">
    <location>
        <begin position="170"/>
        <end position="182"/>
    </location>
</feature>
<protein>
    <submittedName>
        <fullName evidence="2">Uncharacterized protein</fullName>
    </submittedName>
</protein>
<dbReference type="AlphaFoldDB" id="A0A6A6FJX3"/>
<dbReference type="OrthoDB" id="3643499at2759"/>
<evidence type="ECO:0000256" key="1">
    <source>
        <dbReference type="SAM" id="MobiDB-lite"/>
    </source>
</evidence>
<dbReference type="Proteomes" id="UP000799539">
    <property type="component" value="Unassembled WGS sequence"/>
</dbReference>
<dbReference type="EMBL" id="ML992670">
    <property type="protein sequence ID" value="KAF2213745.1"/>
    <property type="molecule type" value="Genomic_DNA"/>
</dbReference>
<proteinExistence type="predicted"/>
<organism evidence="2 3">
    <name type="scientific">Cercospora zeae-maydis SCOH1-5</name>
    <dbReference type="NCBI Taxonomy" id="717836"/>
    <lineage>
        <taxon>Eukaryota</taxon>
        <taxon>Fungi</taxon>
        <taxon>Dikarya</taxon>
        <taxon>Ascomycota</taxon>
        <taxon>Pezizomycotina</taxon>
        <taxon>Dothideomycetes</taxon>
        <taxon>Dothideomycetidae</taxon>
        <taxon>Mycosphaerellales</taxon>
        <taxon>Mycosphaerellaceae</taxon>
        <taxon>Cercospora</taxon>
    </lineage>
</organism>
<accession>A0A6A6FJX3</accession>
<feature type="region of interest" description="Disordered" evidence="1">
    <location>
        <begin position="164"/>
        <end position="251"/>
    </location>
</feature>
<feature type="region of interest" description="Disordered" evidence="1">
    <location>
        <begin position="313"/>
        <end position="375"/>
    </location>
</feature>
<feature type="compositionally biased region" description="Polar residues" evidence="1">
    <location>
        <begin position="19"/>
        <end position="30"/>
    </location>
</feature>